<reference evidence="1 2" key="1">
    <citation type="submission" date="2017-03" db="EMBL/GenBank/DDBJ databases">
        <authorList>
            <person name="Afonso C.L."/>
            <person name="Miller P.J."/>
            <person name="Scott M.A."/>
            <person name="Spackman E."/>
            <person name="Goraichik I."/>
            <person name="Dimitrov K.M."/>
            <person name="Suarez D.L."/>
            <person name="Swayne D.E."/>
        </authorList>
    </citation>
    <scope>NUCLEOTIDE SEQUENCE [LARGE SCALE GENOMIC DNA]</scope>
    <source>
        <strain evidence="1 2">CECT 7745</strain>
    </source>
</reference>
<dbReference type="EMBL" id="FWXB01000005">
    <property type="protein sequence ID" value="SMC12102.1"/>
    <property type="molecule type" value="Genomic_DNA"/>
</dbReference>
<organism evidence="1 2">
    <name type="scientific">Roseovarius aestuarii</name>
    <dbReference type="NCBI Taxonomy" id="475083"/>
    <lineage>
        <taxon>Bacteria</taxon>
        <taxon>Pseudomonadati</taxon>
        <taxon>Pseudomonadota</taxon>
        <taxon>Alphaproteobacteria</taxon>
        <taxon>Rhodobacterales</taxon>
        <taxon>Roseobacteraceae</taxon>
        <taxon>Roseovarius</taxon>
    </lineage>
</organism>
<accession>A0A1X7BR44</accession>
<dbReference type="Proteomes" id="UP000193224">
    <property type="component" value="Unassembled WGS sequence"/>
</dbReference>
<name>A0A1X7BR44_9RHOB</name>
<evidence type="ECO:0000313" key="1">
    <source>
        <dbReference type="EMBL" id="SMC12102.1"/>
    </source>
</evidence>
<evidence type="ECO:0000313" key="2">
    <source>
        <dbReference type="Proteomes" id="UP000193224"/>
    </source>
</evidence>
<protein>
    <submittedName>
        <fullName evidence="1">Uncharacterized protein</fullName>
    </submittedName>
</protein>
<sequence>MKNMVNFEVCGLYFILGRSATDAQGGAQFQLSDEALSSRPISIFAESFDELFPEIETQIALELSDCERDVIMSGLGTFATEDGSTESAPMTFEPPMHAGIGQAPCSMPCGI</sequence>
<dbReference type="RefSeq" id="WP_085800045.1">
    <property type="nucleotide sequence ID" value="NZ_FWXB01000005.1"/>
</dbReference>
<keyword evidence="2" id="KW-1185">Reference proteome</keyword>
<gene>
    <name evidence="1" type="ORF">ROA7745_01925</name>
</gene>
<proteinExistence type="predicted"/>
<dbReference type="AlphaFoldDB" id="A0A1X7BR44"/>